<protein>
    <submittedName>
        <fullName evidence="1">Uncharacterized protein</fullName>
    </submittedName>
</protein>
<sequence>MQDAFCDSDVLAYIGLPVDYEPLPSTSPISFLQTHLHQLPPHITQRFSLITTPKQRTVIPEIRNRRLRHTEANPPDLGFTIAKARWPLLWQGRERRGQEEGQEERDWAVKGFLGGTKQHIGKLGTLLGDYEEEREAERVRDIRRQQATPDEFVPEEDESDSDDGVATGDLLEESPEEAKASFERLVKERFIYGLLEDIDYDAVDWNEQLDVLDERDAEERWFDEEEE</sequence>
<name>A0ACB8C077_9AGAM</name>
<accession>A0ACB8C077</accession>
<reference evidence="1" key="1">
    <citation type="journal article" date="2021" name="New Phytol.">
        <title>Evolutionary innovations through gain and loss of genes in the ectomycorrhizal Boletales.</title>
        <authorList>
            <person name="Wu G."/>
            <person name="Miyauchi S."/>
            <person name="Morin E."/>
            <person name="Kuo A."/>
            <person name="Drula E."/>
            <person name="Varga T."/>
            <person name="Kohler A."/>
            <person name="Feng B."/>
            <person name="Cao Y."/>
            <person name="Lipzen A."/>
            <person name="Daum C."/>
            <person name="Hundley H."/>
            <person name="Pangilinan J."/>
            <person name="Johnson J."/>
            <person name="Barry K."/>
            <person name="LaButti K."/>
            <person name="Ng V."/>
            <person name="Ahrendt S."/>
            <person name="Min B."/>
            <person name="Choi I.G."/>
            <person name="Park H."/>
            <person name="Plett J.M."/>
            <person name="Magnuson J."/>
            <person name="Spatafora J.W."/>
            <person name="Nagy L.G."/>
            <person name="Henrissat B."/>
            <person name="Grigoriev I.V."/>
            <person name="Yang Z.L."/>
            <person name="Xu J."/>
            <person name="Martin F.M."/>
        </authorList>
    </citation>
    <scope>NUCLEOTIDE SEQUENCE</scope>
    <source>
        <strain evidence="1">KUC20120723A-06</strain>
    </source>
</reference>
<evidence type="ECO:0000313" key="1">
    <source>
        <dbReference type="EMBL" id="KAH7931227.1"/>
    </source>
</evidence>
<proteinExistence type="predicted"/>
<keyword evidence="2" id="KW-1185">Reference proteome</keyword>
<comment type="caution">
    <text evidence="1">The sequence shown here is derived from an EMBL/GenBank/DDBJ whole genome shotgun (WGS) entry which is preliminary data.</text>
</comment>
<dbReference type="Proteomes" id="UP000790709">
    <property type="component" value="Unassembled WGS sequence"/>
</dbReference>
<dbReference type="EMBL" id="MU266327">
    <property type="protein sequence ID" value="KAH7931227.1"/>
    <property type="molecule type" value="Genomic_DNA"/>
</dbReference>
<gene>
    <name evidence="1" type="ORF">BV22DRAFT_1101187</name>
</gene>
<evidence type="ECO:0000313" key="2">
    <source>
        <dbReference type="Proteomes" id="UP000790709"/>
    </source>
</evidence>
<organism evidence="1 2">
    <name type="scientific">Leucogyrophana mollusca</name>
    <dbReference type="NCBI Taxonomy" id="85980"/>
    <lineage>
        <taxon>Eukaryota</taxon>
        <taxon>Fungi</taxon>
        <taxon>Dikarya</taxon>
        <taxon>Basidiomycota</taxon>
        <taxon>Agaricomycotina</taxon>
        <taxon>Agaricomycetes</taxon>
        <taxon>Agaricomycetidae</taxon>
        <taxon>Boletales</taxon>
        <taxon>Boletales incertae sedis</taxon>
        <taxon>Leucogyrophana</taxon>
    </lineage>
</organism>